<keyword evidence="12" id="KW-1185">Reference proteome</keyword>
<evidence type="ECO:0000313" key="12">
    <source>
        <dbReference type="Proteomes" id="UP000676581"/>
    </source>
</evidence>
<evidence type="ECO:0000259" key="10">
    <source>
        <dbReference type="PROSITE" id="PS50522"/>
    </source>
</evidence>
<keyword evidence="2 11" id="KW-0696">RNA-directed RNA polymerase</keyword>
<dbReference type="GO" id="GO:0000166">
    <property type="term" value="F:nucleotide binding"/>
    <property type="evidence" value="ECO:0007669"/>
    <property type="project" value="UniProtKB-KW"/>
</dbReference>
<keyword evidence="4" id="KW-0548">Nucleotidyltransferase</keyword>
<comment type="catalytic activity">
    <reaction evidence="8">
        <text>RNA(n) + a ribonucleoside 5'-triphosphate = RNA(n+1) + diphosphate</text>
        <dbReference type="Rhea" id="RHEA:21248"/>
        <dbReference type="Rhea" id="RHEA-COMP:14527"/>
        <dbReference type="Rhea" id="RHEA-COMP:17342"/>
        <dbReference type="ChEBI" id="CHEBI:33019"/>
        <dbReference type="ChEBI" id="CHEBI:61557"/>
        <dbReference type="ChEBI" id="CHEBI:140395"/>
        <dbReference type="EC" id="2.7.7.48"/>
    </reaction>
</comment>
<keyword evidence="5" id="KW-0547">Nucleotide-binding</keyword>
<protein>
    <recommendedName>
        <fullName evidence="1">RNA-directed RNA polymerase</fullName>
        <ecNumber evidence="1">2.7.7.48</ecNumber>
    </recommendedName>
    <alternativeName>
        <fullName evidence="7">RNA replicase beta chain</fullName>
    </alternativeName>
</protein>
<dbReference type="GeneID" id="80397930"/>
<dbReference type="InterPro" id="IPR007096">
    <property type="entry name" value="RNA-dir_Rpol_cat_phage"/>
</dbReference>
<keyword evidence="9" id="KW-0479">Metal-binding</keyword>
<feature type="binding site" evidence="9">
    <location>
        <position position="380"/>
    </location>
    <ligand>
        <name>Mg(2+)</name>
        <dbReference type="ChEBI" id="CHEBI:18420"/>
        <label>2</label>
    </ligand>
</feature>
<feature type="binding site" evidence="9">
    <location>
        <position position="290"/>
    </location>
    <ligand>
        <name>Mg(2+)</name>
        <dbReference type="ChEBI" id="CHEBI:18420"/>
        <label>2</label>
    </ligand>
</feature>
<sequence>MHQAILDSFSALCWSVASPFAFKAVKALERKDYGWLISQKVRPTDYLCPHQYLGDAQVAAFFSKYKDFKVPGIDREAAALATFWAGEQQCYRSNEHLSPLVEDPLHYGQEIGHFLKVWRSVVFRCLGKHPNYEALSNVGFGPGSTYANVGDDILLADKLTSGYTVTNQAVPWLPFLEQTAWLRAARNSHSHVDISVDGTVHRTAIKDESFATRCFREIRGNRFTTVDKNAKTDRGISIEAAANISFQKAMGKQISRRLYRFFGWDKRTCQDYHRILARIGSLTGLIATIDLSNASDTVCRVLVKLLLPPAWYRLLDDLRSHHTLVGDNWVRLEKFSSMGNGFTFELETLIFRSLIEAVRIVTGDSNESMAPGVDYSVFGDDIICPTSVSSIVVSSLNFFGFTTNVDKTFLKGPFRESCGGDYYRGNDVRPHHVREDVEIPAQLITLANGIRRFRKRFQATTCRSPRTVHIWRIVLNHLPKAIQECRGPDELGDLVINDDEVAWVHRSRTRDSVRYLRVWRPVANVPKTWDNYRPSVVMACALYGVPSGTPPIEPWVDINESWRRAGVVPRKKGSYISGYRFGRVPYS</sequence>
<dbReference type="InterPro" id="IPR005093">
    <property type="entry name" value="RNArep_beta"/>
</dbReference>
<dbReference type="RefSeq" id="YP_010769031.1">
    <property type="nucleotide sequence ID" value="NC_073858.1"/>
</dbReference>
<keyword evidence="3" id="KW-0808">Transferase</keyword>
<feature type="binding site" evidence="9">
    <location>
        <position position="381"/>
    </location>
    <ligand>
        <name>Mg(2+)</name>
        <dbReference type="ChEBI" id="CHEBI:18420"/>
        <label>2</label>
    </ligand>
</feature>
<evidence type="ECO:0000256" key="8">
    <source>
        <dbReference type="ARBA" id="ARBA00048744"/>
    </source>
</evidence>
<gene>
    <name evidence="11" type="primary">SRR7976300_7_4</name>
</gene>
<proteinExistence type="predicted"/>
<organism evidence="11 12">
    <name type="scientific">ssRNA phage SRR7976300_7</name>
    <dbReference type="NCBI Taxonomy" id="2786656"/>
    <lineage>
        <taxon>Viruses</taxon>
        <taxon>Riboviria</taxon>
        <taxon>Orthornavirae</taxon>
        <taxon>Lenarviricota</taxon>
        <taxon>Leviviricetes</taxon>
        <taxon>Norzivirales</taxon>
        <taxon>Fiersviridae</taxon>
        <taxon>Yahnavirus</taxon>
        <taxon>Yahnavirus asienecus</taxon>
    </lineage>
</organism>
<evidence type="ECO:0000256" key="4">
    <source>
        <dbReference type="ARBA" id="ARBA00022695"/>
    </source>
</evidence>
<evidence type="ECO:0000256" key="5">
    <source>
        <dbReference type="ARBA" id="ARBA00022741"/>
    </source>
</evidence>
<evidence type="ECO:0000256" key="3">
    <source>
        <dbReference type="ARBA" id="ARBA00022679"/>
    </source>
</evidence>
<accession>A0A8S5L5S8</accession>
<reference evidence="11" key="1">
    <citation type="submission" date="2020-09" db="EMBL/GenBank/DDBJ databases">
        <title>Leviviricetes taxonomy.</title>
        <authorList>
            <person name="Stockdale S.R."/>
            <person name="Callanan J."/>
            <person name="Adriaenssens E.M."/>
            <person name="Kuhn J.H."/>
            <person name="Rumnieks J."/>
            <person name="Shkoporov A."/>
            <person name="Draper L.A."/>
            <person name="Ross P."/>
            <person name="Hill C."/>
        </authorList>
    </citation>
    <scope>NUCLEOTIDE SEQUENCE</scope>
</reference>
<evidence type="ECO:0000313" key="11">
    <source>
        <dbReference type="EMBL" id="DAD52674.1"/>
    </source>
</evidence>
<dbReference type="EC" id="2.7.7.48" evidence="1"/>
<dbReference type="PROSITE" id="PS50522">
    <property type="entry name" value="RDRP_PHAGE"/>
    <property type="match status" value="1"/>
</dbReference>
<dbReference type="KEGG" id="vg:80397930"/>
<keyword evidence="6" id="KW-0693">Viral RNA replication</keyword>
<evidence type="ECO:0000256" key="6">
    <source>
        <dbReference type="ARBA" id="ARBA00022953"/>
    </source>
</evidence>
<dbReference type="Proteomes" id="UP000676581">
    <property type="component" value="Segment"/>
</dbReference>
<evidence type="ECO:0000256" key="1">
    <source>
        <dbReference type="ARBA" id="ARBA00012494"/>
    </source>
</evidence>
<dbReference type="GO" id="GO:0039694">
    <property type="term" value="P:viral RNA genome replication"/>
    <property type="evidence" value="ECO:0007669"/>
    <property type="project" value="InterPro"/>
</dbReference>
<comment type="cofactor">
    <cofactor evidence="9">
        <name>Mg(2+)</name>
        <dbReference type="ChEBI" id="CHEBI:18420"/>
    </cofactor>
    <text evidence="9">Binds 2 Mg(2+) per subunit.</text>
</comment>
<dbReference type="GO" id="GO:0046872">
    <property type="term" value="F:metal ion binding"/>
    <property type="evidence" value="ECO:0007669"/>
    <property type="project" value="UniProtKB-KW"/>
</dbReference>
<evidence type="ECO:0000256" key="9">
    <source>
        <dbReference type="PIRSR" id="PIRSR605093-1"/>
    </source>
</evidence>
<evidence type="ECO:0000256" key="2">
    <source>
        <dbReference type="ARBA" id="ARBA00022484"/>
    </source>
</evidence>
<evidence type="ECO:0000256" key="7">
    <source>
        <dbReference type="ARBA" id="ARBA00030248"/>
    </source>
</evidence>
<name>A0A8S5L5S8_9VIRU</name>
<feature type="domain" description="RdRp catalytic" evidence="10">
    <location>
        <begin position="275"/>
        <end position="412"/>
    </location>
</feature>
<keyword evidence="9" id="KW-0460">Magnesium</keyword>
<dbReference type="GO" id="GO:0003968">
    <property type="term" value="F:RNA-directed RNA polymerase activity"/>
    <property type="evidence" value="ECO:0007669"/>
    <property type="project" value="UniProtKB-KW"/>
</dbReference>
<dbReference type="Pfam" id="PF03431">
    <property type="entry name" value="RNA_replicase_B"/>
    <property type="match status" value="1"/>
</dbReference>
<dbReference type="EMBL" id="BK014173">
    <property type="protein sequence ID" value="DAD52674.1"/>
    <property type="molecule type" value="Genomic_RNA"/>
</dbReference>